<organism evidence="7 8">
    <name type="scientific">Candidatus Magnetoglobus multicellularis str. Araruama</name>
    <dbReference type="NCBI Taxonomy" id="890399"/>
    <lineage>
        <taxon>Bacteria</taxon>
        <taxon>Pseudomonadati</taxon>
        <taxon>Thermodesulfobacteriota</taxon>
        <taxon>Desulfobacteria</taxon>
        <taxon>Desulfobacterales</taxon>
        <taxon>Desulfobacteraceae</taxon>
        <taxon>Candidatus Magnetoglobus</taxon>
    </lineage>
</organism>
<dbReference type="GO" id="GO:0051536">
    <property type="term" value="F:iron-sulfur cluster binding"/>
    <property type="evidence" value="ECO:0007669"/>
    <property type="project" value="UniProtKB-UniRule"/>
</dbReference>
<protein>
    <recommendedName>
        <fullName evidence="6">Iron-sulfur cluster carrier protein</fullName>
    </recommendedName>
</protein>
<dbReference type="GO" id="GO:0016226">
    <property type="term" value="P:iron-sulfur cluster assembly"/>
    <property type="evidence" value="ECO:0007669"/>
    <property type="project" value="InterPro"/>
</dbReference>
<keyword evidence="2 6" id="KW-0547">Nucleotide-binding</keyword>
<gene>
    <name evidence="7" type="ORF">OMM_14870</name>
</gene>
<dbReference type="Pfam" id="PF10609">
    <property type="entry name" value="ParA"/>
    <property type="match status" value="1"/>
</dbReference>
<sequence>MSGKGGVGKSTVSANIACGLALKGKKVGLLDVDLHGPNIPKMLGIEGQRMHGTEKLLFPLITSFGLKVVSIASLLDDPNKPIIWRGPLKTSTINQFVNNVDWGELDYLIIDSPPGTGDEPLSACQAVDKINGAIIVSTPQDVAILDSKKSIMFAKELNIPFIGVIENMSGFNCPHCNHEIDIFSAGGAQKAASEFNITFLGKSNII</sequence>
<evidence type="ECO:0000256" key="1">
    <source>
        <dbReference type="ARBA" id="ARBA00022723"/>
    </source>
</evidence>
<keyword evidence="1 6" id="KW-0479">Metal-binding</keyword>
<dbReference type="FunFam" id="3.40.50.300:FF:001119">
    <property type="entry name" value="Iron-sulfur cluster carrier protein"/>
    <property type="match status" value="1"/>
</dbReference>
<dbReference type="InterPro" id="IPR033756">
    <property type="entry name" value="YlxH/NBP35"/>
</dbReference>
<dbReference type="Gene3D" id="3.40.50.300">
    <property type="entry name" value="P-loop containing nucleotide triphosphate hydrolases"/>
    <property type="match status" value="1"/>
</dbReference>
<dbReference type="PANTHER" id="PTHR23264">
    <property type="entry name" value="NUCLEOTIDE-BINDING PROTEIN NBP35 YEAST -RELATED"/>
    <property type="match status" value="1"/>
</dbReference>
<dbReference type="EMBL" id="ATBP01003250">
    <property type="protein sequence ID" value="ETR65064.1"/>
    <property type="molecule type" value="Genomic_DNA"/>
</dbReference>
<accession>A0A1V1NR70</accession>
<comment type="caution">
    <text evidence="7">The sequence shown here is derived from an EMBL/GenBank/DDBJ whole genome shotgun (WGS) entry which is preliminary data.</text>
</comment>
<dbReference type="HAMAP" id="MF_02040">
    <property type="entry name" value="Mrp_NBP35"/>
    <property type="match status" value="1"/>
</dbReference>
<dbReference type="PANTHER" id="PTHR23264:SF19">
    <property type="entry name" value="CYTOSOLIC FE-S CLUSTER ASSEMBLY FACTOR NUBP2"/>
    <property type="match status" value="1"/>
</dbReference>
<evidence type="ECO:0000313" key="8">
    <source>
        <dbReference type="Proteomes" id="UP000189670"/>
    </source>
</evidence>
<evidence type="ECO:0000256" key="6">
    <source>
        <dbReference type="HAMAP-Rule" id="MF_02040"/>
    </source>
</evidence>
<evidence type="ECO:0000256" key="5">
    <source>
        <dbReference type="ARBA" id="ARBA00023014"/>
    </source>
</evidence>
<keyword evidence="6" id="KW-0378">Hydrolase</keyword>
<dbReference type="GO" id="GO:0005524">
    <property type="term" value="F:ATP binding"/>
    <property type="evidence" value="ECO:0007669"/>
    <property type="project" value="UniProtKB-UniRule"/>
</dbReference>
<dbReference type="GO" id="GO:0140663">
    <property type="term" value="F:ATP-dependent FeS chaperone activity"/>
    <property type="evidence" value="ECO:0007669"/>
    <property type="project" value="InterPro"/>
</dbReference>
<keyword evidence="5 6" id="KW-0411">Iron-sulfur</keyword>
<comment type="subunit">
    <text evidence="6">Homodimer.</text>
</comment>
<evidence type="ECO:0000256" key="2">
    <source>
        <dbReference type="ARBA" id="ARBA00022741"/>
    </source>
</evidence>
<comment type="similarity">
    <text evidence="6">Belongs to the Mrp/NBP35 ATP-binding proteins family.</text>
</comment>
<dbReference type="GO" id="GO:0005829">
    <property type="term" value="C:cytosol"/>
    <property type="evidence" value="ECO:0007669"/>
    <property type="project" value="TreeGrafter"/>
</dbReference>
<name>A0A1V1NR70_9BACT</name>
<dbReference type="PROSITE" id="PS01215">
    <property type="entry name" value="MRP"/>
    <property type="match status" value="1"/>
</dbReference>
<keyword evidence="3 6" id="KW-0067">ATP-binding</keyword>
<evidence type="ECO:0000313" key="7">
    <source>
        <dbReference type="EMBL" id="ETR65064.1"/>
    </source>
</evidence>
<dbReference type="AlphaFoldDB" id="A0A1V1NR70"/>
<dbReference type="CDD" id="cd02037">
    <property type="entry name" value="Mrp_NBP35"/>
    <property type="match status" value="1"/>
</dbReference>
<dbReference type="GO" id="GO:0046872">
    <property type="term" value="F:metal ion binding"/>
    <property type="evidence" value="ECO:0007669"/>
    <property type="project" value="UniProtKB-KW"/>
</dbReference>
<dbReference type="GO" id="GO:0016887">
    <property type="term" value="F:ATP hydrolysis activity"/>
    <property type="evidence" value="ECO:0007669"/>
    <property type="project" value="UniProtKB-UniRule"/>
</dbReference>
<dbReference type="InterPro" id="IPR027417">
    <property type="entry name" value="P-loop_NTPase"/>
</dbReference>
<reference evidence="8" key="1">
    <citation type="submission" date="2012-11" db="EMBL/GenBank/DDBJ databases">
        <authorList>
            <person name="Lucero-Rivera Y.E."/>
            <person name="Tovar-Ramirez D."/>
        </authorList>
    </citation>
    <scope>NUCLEOTIDE SEQUENCE [LARGE SCALE GENOMIC DNA]</scope>
    <source>
        <strain evidence="8">Araruama</strain>
    </source>
</reference>
<dbReference type="InterPro" id="IPR000808">
    <property type="entry name" value="Mrp-like_CS"/>
</dbReference>
<keyword evidence="4 6" id="KW-0408">Iron</keyword>
<dbReference type="Proteomes" id="UP000189670">
    <property type="component" value="Unassembled WGS sequence"/>
</dbReference>
<evidence type="ECO:0000256" key="3">
    <source>
        <dbReference type="ARBA" id="ARBA00022840"/>
    </source>
</evidence>
<feature type="binding site" evidence="6">
    <location>
        <begin position="3"/>
        <end position="10"/>
    </location>
    <ligand>
        <name>ATP</name>
        <dbReference type="ChEBI" id="CHEBI:30616"/>
    </ligand>
</feature>
<dbReference type="SUPFAM" id="SSF52540">
    <property type="entry name" value="P-loop containing nucleoside triphosphate hydrolases"/>
    <property type="match status" value="1"/>
</dbReference>
<proteinExistence type="inferred from homology"/>
<evidence type="ECO:0000256" key="4">
    <source>
        <dbReference type="ARBA" id="ARBA00023004"/>
    </source>
</evidence>
<comment type="function">
    <text evidence="6">Binds and transfers iron-sulfur (Fe-S) clusters to target apoproteins. Can hydrolyze ATP.</text>
</comment>
<dbReference type="InterPro" id="IPR019591">
    <property type="entry name" value="Mrp/NBP35_ATP-bd"/>
</dbReference>